<reference evidence="1" key="1">
    <citation type="journal article" date="2017" name="Science">
        <title>Giant viruses with an expanded complement of translation system components.</title>
        <authorList>
            <person name="Schulz F."/>
            <person name="Yutin N."/>
            <person name="Ivanova N.N."/>
            <person name="Ortega D.R."/>
            <person name="Lee T.K."/>
            <person name="Vierheilig J."/>
            <person name="Daims H."/>
            <person name="Horn M."/>
            <person name="Wagner M."/>
            <person name="Jensen G.J."/>
            <person name="Kyrpides N.C."/>
            <person name="Koonin E.V."/>
            <person name="Woyke T."/>
        </authorList>
    </citation>
    <scope>NUCLEOTIDE SEQUENCE</scope>
    <source>
        <strain evidence="1">ILV1</strain>
    </source>
</reference>
<protein>
    <recommendedName>
        <fullName evidence="2">NUDIX hydrolase</fullName>
    </recommendedName>
</protein>
<evidence type="ECO:0000313" key="1">
    <source>
        <dbReference type="EMBL" id="ARF09557.1"/>
    </source>
</evidence>
<evidence type="ECO:0008006" key="2">
    <source>
        <dbReference type="Google" id="ProtNLM"/>
    </source>
</evidence>
<name>A0A1V0SCW5_9VIRU</name>
<sequence>MKHNNRPTFYLNDDSSCPVRAGGILFYRYDEDTNEYYLLMIHSRNKYEDFGGCSDIQDKSIEDMITREVEEESNGIFGKKYIMNLISKEKPIYIKYCKYVLYFIKINEIYDTKIFGDKEFCDGFYRTVEWIEYNNYKSKSINFRLNSQIVINHMNKLFV</sequence>
<organism evidence="1">
    <name type="scientific">Indivirus ILV1</name>
    <dbReference type="NCBI Taxonomy" id="1977633"/>
    <lineage>
        <taxon>Viruses</taxon>
        <taxon>Varidnaviria</taxon>
        <taxon>Bamfordvirae</taxon>
        <taxon>Nucleocytoviricota</taxon>
        <taxon>Megaviricetes</taxon>
        <taxon>Imitervirales</taxon>
        <taxon>Mimiviridae</taxon>
        <taxon>Klosneuvirinae</taxon>
        <taxon>Indivirus</taxon>
    </lineage>
</organism>
<proteinExistence type="predicted"/>
<dbReference type="EMBL" id="KY684085">
    <property type="protein sequence ID" value="ARF09557.1"/>
    <property type="molecule type" value="Genomic_DNA"/>
</dbReference>
<gene>
    <name evidence="1" type="ORF">Indivirus_1_180</name>
</gene>
<accession>A0A1V0SCW5</accession>